<organism evidence="9 10">
    <name type="scientific">Lucilia cuprina</name>
    <name type="common">Green bottle fly</name>
    <name type="synonym">Australian sheep blowfly</name>
    <dbReference type="NCBI Taxonomy" id="7375"/>
    <lineage>
        <taxon>Eukaryota</taxon>
        <taxon>Metazoa</taxon>
        <taxon>Ecdysozoa</taxon>
        <taxon>Arthropoda</taxon>
        <taxon>Hexapoda</taxon>
        <taxon>Insecta</taxon>
        <taxon>Pterygota</taxon>
        <taxon>Neoptera</taxon>
        <taxon>Endopterygota</taxon>
        <taxon>Diptera</taxon>
        <taxon>Brachycera</taxon>
        <taxon>Muscomorpha</taxon>
        <taxon>Oestroidea</taxon>
        <taxon>Calliphoridae</taxon>
        <taxon>Luciliinae</taxon>
        <taxon>Lucilia</taxon>
    </lineage>
</organism>
<evidence type="ECO:0000256" key="1">
    <source>
        <dbReference type="ARBA" id="ARBA00004120"/>
    </source>
</evidence>
<dbReference type="EMBL" id="JRES01000438">
    <property type="protein sequence ID" value="KNC31259.1"/>
    <property type="molecule type" value="Genomic_DNA"/>
</dbReference>
<keyword evidence="10" id="KW-1185">Reference proteome</keyword>
<protein>
    <recommendedName>
        <fullName evidence="3">Intraflagellar transport protein 46 homolog</fullName>
    </recommendedName>
</protein>
<dbReference type="GO" id="GO:0060271">
    <property type="term" value="P:cilium assembly"/>
    <property type="evidence" value="ECO:0007669"/>
    <property type="project" value="TreeGrafter"/>
</dbReference>
<evidence type="ECO:0000256" key="7">
    <source>
        <dbReference type="ARBA" id="ARBA00023273"/>
    </source>
</evidence>
<dbReference type="PANTHER" id="PTHR13376:SF0">
    <property type="entry name" value="INTRAFLAGELLAR TRANSPORT PROTEIN 46 HOMOLOG"/>
    <property type="match status" value="1"/>
</dbReference>
<evidence type="ECO:0000256" key="2">
    <source>
        <dbReference type="ARBA" id="ARBA00007700"/>
    </source>
</evidence>
<proteinExistence type="inferred from homology"/>
<reference evidence="9 10" key="1">
    <citation type="journal article" date="2015" name="Nat. Commun.">
        <title>Lucilia cuprina genome unlocks parasitic fly biology to underpin future interventions.</title>
        <authorList>
            <person name="Anstead C.A."/>
            <person name="Korhonen P.K."/>
            <person name="Young N.D."/>
            <person name="Hall R.S."/>
            <person name="Jex A.R."/>
            <person name="Murali S.C."/>
            <person name="Hughes D.S."/>
            <person name="Lee S.F."/>
            <person name="Perry T."/>
            <person name="Stroehlein A.J."/>
            <person name="Ansell B.R."/>
            <person name="Breugelmans B."/>
            <person name="Hofmann A."/>
            <person name="Qu J."/>
            <person name="Dugan S."/>
            <person name="Lee S.L."/>
            <person name="Chao H."/>
            <person name="Dinh H."/>
            <person name="Han Y."/>
            <person name="Doddapaneni H.V."/>
            <person name="Worley K.C."/>
            <person name="Muzny D.M."/>
            <person name="Ioannidis P."/>
            <person name="Waterhouse R.M."/>
            <person name="Zdobnov E.M."/>
            <person name="James P.J."/>
            <person name="Bagnall N.H."/>
            <person name="Kotze A.C."/>
            <person name="Gibbs R.A."/>
            <person name="Richards S."/>
            <person name="Batterham P."/>
            <person name="Gasser R.B."/>
        </authorList>
    </citation>
    <scope>NUCLEOTIDE SEQUENCE [LARGE SCALE GENOMIC DNA]</scope>
    <source>
        <strain evidence="9 10">LS</strain>
        <tissue evidence="9">Full body</tissue>
    </source>
</reference>
<evidence type="ECO:0000256" key="8">
    <source>
        <dbReference type="SAM" id="MobiDB-lite"/>
    </source>
</evidence>
<comment type="subcellular location">
    <subcellularLocation>
        <location evidence="1">Cytoplasm</location>
        <location evidence="1">Cytoskeleton</location>
        <location evidence="1">Cilium basal body</location>
    </subcellularLocation>
</comment>
<evidence type="ECO:0000256" key="4">
    <source>
        <dbReference type="ARBA" id="ARBA00022490"/>
    </source>
</evidence>
<evidence type="ECO:0000256" key="3">
    <source>
        <dbReference type="ARBA" id="ARBA00017206"/>
    </source>
</evidence>
<dbReference type="GO" id="GO:0031514">
    <property type="term" value="C:motile cilium"/>
    <property type="evidence" value="ECO:0007669"/>
    <property type="project" value="TreeGrafter"/>
</dbReference>
<dbReference type="OMA" id="AYNAQEY"/>
<feature type="region of interest" description="Disordered" evidence="8">
    <location>
        <begin position="109"/>
        <end position="165"/>
    </location>
</feature>
<dbReference type="GO" id="GO:0042073">
    <property type="term" value="P:intraciliary transport"/>
    <property type="evidence" value="ECO:0007669"/>
    <property type="project" value="InterPro"/>
</dbReference>
<gene>
    <name evidence="9" type="ORF">FF38_14367</name>
</gene>
<comment type="caution">
    <text evidence="9">The sequence shown here is derived from an EMBL/GenBank/DDBJ whole genome shotgun (WGS) entry which is preliminary data.</text>
</comment>
<evidence type="ECO:0000256" key="5">
    <source>
        <dbReference type="ARBA" id="ARBA00023069"/>
    </source>
</evidence>
<accession>A0A0L0CIE2</accession>
<evidence type="ECO:0000313" key="10">
    <source>
        <dbReference type="Proteomes" id="UP000037069"/>
    </source>
</evidence>
<feature type="compositionally biased region" description="Acidic residues" evidence="8">
    <location>
        <begin position="151"/>
        <end position="161"/>
    </location>
</feature>
<dbReference type="InterPro" id="IPR022088">
    <property type="entry name" value="Intraflagellar_transp_cmplxB"/>
</dbReference>
<dbReference type="Pfam" id="PF12317">
    <property type="entry name" value="IFT46_B_C"/>
    <property type="match status" value="1"/>
</dbReference>
<keyword evidence="7" id="KW-0966">Cell projection</keyword>
<comment type="similarity">
    <text evidence="2">Belongs to the IFT46 family.</text>
</comment>
<feature type="compositionally biased region" description="Polar residues" evidence="8">
    <location>
        <begin position="29"/>
        <end position="79"/>
    </location>
</feature>
<dbReference type="GO" id="GO:0005815">
    <property type="term" value="C:microtubule organizing center"/>
    <property type="evidence" value="ECO:0007669"/>
    <property type="project" value="TreeGrafter"/>
</dbReference>
<evidence type="ECO:0000256" key="6">
    <source>
        <dbReference type="ARBA" id="ARBA00023212"/>
    </source>
</evidence>
<feature type="region of interest" description="Disordered" evidence="8">
    <location>
        <begin position="1"/>
        <end position="87"/>
    </location>
</feature>
<keyword evidence="5" id="KW-0969">Cilium</keyword>
<dbReference type="PANTHER" id="PTHR13376">
    <property type="entry name" value="INTRAFLAGELLAR TRANSPORT PROTEIN 46 HOMOLOG"/>
    <property type="match status" value="1"/>
</dbReference>
<dbReference type="Proteomes" id="UP000037069">
    <property type="component" value="Unassembled WGS sequence"/>
</dbReference>
<sequence>MNYYDEEITINGGDIKPPNSNIKVERISSRGSNSDKGNPTASGRSLTQQSGISMVNRSRQRTVVSNKTTNNSFGIQGNSTDDDGLLQDIIDHDDEDDEDEDSDLQIANAPAIQPLDKQQHKLTRHNDLPRSHGLPSTSRIMNLPSAKALDMDTEPSETESEEGSHRFKGAAIGHATASETQISITPDKWENLALDPEIKELFPYILKYTPQHIEIPYHLQPFIPEYVPAVGDVDAFLKVTEPPLLKPQRSKEMQEHLQKLGLYFLDEPSGTQSEPSLLNMKLRSALTGSSKNARSTSAQTVPFAKSTKDIDKWINEVEQVHMSQSVYDAQPRKDIENMIIDWPRSYADATGAVQEAYQQCLTEQHTLVDYVRILCQQFSIEGPLETQADYLLSIQTLFALYLAANQAWE</sequence>
<dbReference type="STRING" id="7375.A0A0L0CIE2"/>
<dbReference type="GO" id="GO:0030992">
    <property type="term" value="C:intraciliary transport particle B"/>
    <property type="evidence" value="ECO:0007669"/>
    <property type="project" value="TreeGrafter"/>
</dbReference>
<dbReference type="AlphaFoldDB" id="A0A0L0CIE2"/>
<dbReference type="OrthoDB" id="2119217at2759"/>
<name>A0A0L0CIE2_LUCCU</name>
<evidence type="ECO:0000313" key="9">
    <source>
        <dbReference type="EMBL" id="KNC31259.1"/>
    </source>
</evidence>
<keyword evidence="6" id="KW-0206">Cytoskeleton</keyword>
<keyword evidence="4" id="KW-0963">Cytoplasm</keyword>